<evidence type="ECO:0000313" key="1">
    <source>
        <dbReference type="EMBL" id="KFA93870.1"/>
    </source>
</evidence>
<sequence length="192" mass="21082">MATITFLIDSTKLPKGGSSISAPVAVGHPPFILNGSPQNPEYQVPVKGGEKVLIYTEEANHSQTVKIAPCGIIAHTFKGESLNPSTMKDPAQRPIDVPNFDMDPGPSPDFIQYLAEDPQWAQSPGNWPYWANNPYISDDVQASVTRTYVPYVTFNGSSLVSGLFQYGLVYALTRDGKSVEYFYFDPFLNINA</sequence>
<proteinExistence type="predicted"/>
<comment type="caution">
    <text evidence="1">The sequence shown here is derived from an EMBL/GenBank/DDBJ whole genome shotgun (WGS) entry which is preliminary data.</text>
</comment>
<organism evidence="1 2">
    <name type="scientific">Archangium violaceum Cb vi76</name>
    <dbReference type="NCBI Taxonomy" id="1406225"/>
    <lineage>
        <taxon>Bacteria</taxon>
        <taxon>Pseudomonadati</taxon>
        <taxon>Myxococcota</taxon>
        <taxon>Myxococcia</taxon>
        <taxon>Myxococcales</taxon>
        <taxon>Cystobacterineae</taxon>
        <taxon>Archangiaceae</taxon>
        <taxon>Archangium</taxon>
    </lineage>
</organism>
<dbReference type="RefSeq" id="WP_043390856.1">
    <property type="nucleotide sequence ID" value="NZ_JPMI01000035.1"/>
</dbReference>
<accession>A0A084SZI5</accession>
<gene>
    <name evidence="1" type="ORF">Q664_06250</name>
</gene>
<evidence type="ECO:0000313" key="2">
    <source>
        <dbReference type="Proteomes" id="UP000028547"/>
    </source>
</evidence>
<reference evidence="1 2" key="1">
    <citation type="submission" date="2014-07" db="EMBL/GenBank/DDBJ databases">
        <title>Draft Genome Sequence of Gephyronic Acid Producer, Cystobacter violaceus Strain Cb vi76.</title>
        <authorList>
            <person name="Stevens D.C."/>
            <person name="Young J."/>
            <person name="Carmichael R."/>
            <person name="Tan J."/>
            <person name="Taylor R.E."/>
        </authorList>
    </citation>
    <scope>NUCLEOTIDE SEQUENCE [LARGE SCALE GENOMIC DNA]</scope>
    <source>
        <strain evidence="1 2">Cb vi76</strain>
    </source>
</reference>
<protein>
    <submittedName>
        <fullName evidence="1">Uncharacterized protein</fullName>
    </submittedName>
</protein>
<dbReference type="AlphaFoldDB" id="A0A084SZI5"/>
<dbReference type="EMBL" id="JPMI01000035">
    <property type="protein sequence ID" value="KFA93870.1"/>
    <property type="molecule type" value="Genomic_DNA"/>
</dbReference>
<name>A0A084SZI5_9BACT</name>
<dbReference type="Proteomes" id="UP000028547">
    <property type="component" value="Unassembled WGS sequence"/>
</dbReference>